<gene>
    <name evidence="1" type="ORF">BJX66DRAFT_340036</name>
</gene>
<organism evidence="1 2">
    <name type="scientific">Aspergillus keveii</name>
    <dbReference type="NCBI Taxonomy" id="714993"/>
    <lineage>
        <taxon>Eukaryota</taxon>
        <taxon>Fungi</taxon>
        <taxon>Dikarya</taxon>
        <taxon>Ascomycota</taxon>
        <taxon>Pezizomycotina</taxon>
        <taxon>Eurotiomycetes</taxon>
        <taxon>Eurotiomycetidae</taxon>
        <taxon>Eurotiales</taxon>
        <taxon>Aspergillaceae</taxon>
        <taxon>Aspergillus</taxon>
        <taxon>Aspergillus subgen. Nidulantes</taxon>
    </lineage>
</organism>
<reference evidence="1 2" key="1">
    <citation type="submission" date="2024-07" db="EMBL/GenBank/DDBJ databases">
        <title>Section-level genome sequencing and comparative genomics of Aspergillus sections Usti and Cavernicolus.</title>
        <authorList>
            <consortium name="Lawrence Berkeley National Laboratory"/>
            <person name="Nybo J.L."/>
            <person name="Vesth T.C."/>
            <person name="Theobald S."/>
            <person name="Frisvad J.C."/>
            <person name="Larsen T.O."/>
            <person name="Kjaerboelling I."/>
            <person name="Rothschild-Mancinelli K."/>
            <person name="Lyhne E.K."/>
            <person name="Kogle M.E."/>
            <person name="Barry K."/>
            <person name="Clum A."/>
            <person name="Na H."/>
            <person name="Ledsgaard L."/>
            <person name="Lin J."/>
            <person name="Lipzen A."/>
            <person name="Kuo A."/>
            <person name="Riley R."/>
            <person name="Mondo S."/>
            <person name="Labutti K."/>
            <person name="Haridas S."/>
            <person name="Pangalinan J."/>
            <person name="Salamov A.A."/>
            <person name="Simmons B.A."/>
            <person name="Magnuson J.K."/>
            <person name="Chen J."/>
            <person name="Drula E."/>
            <person name="Henrissat B."/>
            <person name="Wiebenga A."/>
            <person name="Lubbers R.J."/>
            <person name="Gomes A.C."/>
            <person name="Makela M.R."/>
            <person name="Stajich J."/>
            <person name="Grigoriev I.V."/>
            <person name="Mortensen U.H."/>
            <person name="De Vries R.P."/>
            <person name="Baker S.E."/>
            <person name="Andersen M.R."/>
        </authorList>
    </citation>
    <scope>NUCLEOTIDE SEQUENCE [LARGE SCALE GENOMIC DNA]</scope>
    <source>
        <strain evidence="1 2">CBS 209.92</strain>
    </source>
</reference>
<evidence type="ECO:0000313" key="1">
    <source>
        <dbReference type="EMBL" id="KAL2788608.1"/>
    </source>
</evidence>
<accession>A0ABR4G0A2</accession>
<evidence type="ECO:0000313" key="2">
    <source>
        <dbReference type="Proteomes" id="UP001610563"/>
    </source>
</evidence>
<comment type="caution">
    <text evidence="1">The sequence shown here is derived from an EMBL/GenBank/DDBJ whole genome shotgun (WGS) entry which is preliminary data.</text>
</comment>
<dbReference type="Proteomes" id="UP001610563">
    <property type="component" value="Unassembled WGS sequence"/>
</dbReference>
<protein>
    <submittedName>
        <fullName evidence="1">Uncharacterized protein</fullName>
    </submittedName>
</protein>
<sequence>MEHCSEKRAASVKGHYQYHLRLVGNVGVGKTALTRRIKEDTFSSDYKYDRQVVCDWVSVSH</sequence>
<dbReference type="EMBL" id="JBFTWV010000076">
    <property type="protein sequence ID" value="KAL2788608.1"/>
    <property type="molecule type" value="Genomic_DNA"/>
</dbReference>
<proteinExistence type="predicted"/>
<dbReference type="InterPro" id="IPR027417">
    <property type="entry name" value="P-loop_NTPase"/>
</dbReference>
<keyword evidence="2" id="KW-1185">Reference proteome</keyword>
<dbReference type="Gene3D" id="3.40.50.300">
    <property type="entry name" value="P-loop containing nucleotide triphosphate hydrolases"/>
    <property type="match status" value="1"/>
</dbReference>
<name>A0ABR4G0A2_9EURO</name>
<dbReference type="SUPFAM" id="SSF52540">
    <property type="entry name" value="P-loop containing nucleoside triphosphate hydrolases"/>
    <property type="match status" value="1"/>
</dbReference>